<dbReference type="InterPro" id="IPR055998">
    <property type="entry name" value="DUF7576"/>
</dbReference>
<gene>
    <name evidence="2" type="ORF">ACFOKC_13755</name>
</gene>
<dbReference type="EMBL" id="JBHRWN010000002">
    <property type="protein sequence ID" value="MFC3478790.1"/>
    <property type="molecule type" value="Genomic_DNA"/>
</dbReference>
<dbReference type="Pfam" id="PF24461">
    <property type="entry name" value="DUF7576"/>
    <property type="match status" value="1"/>
</dbReference>
<proteinExistence type="predicted"/>
<dbReference type="Proteomes" id="UP001595660">
    <property type="component" value="Unassembled WGS sequence"/>
</dbReference>
<evidence type="ECO:0000313" key="2">
    <source>
        <dbReference type="EMBL" id="MFC3478790.1"/>
    </source>
</evidence>
<protein>
    <recommendedName>
        <fullName evidence="4">Small CPxCG-related zinc finger protein</fullName>
    </recommendedName>
</protein>
<dbReference type="RefSeq" id="WP_232569773.1">
    <property type="nucleotide sequence ID" value="NZ_CP089466.1"/>
</dbReference>
<evidence type="ECO:0000256" key="1">
    <source>
        <dbReference type="SAM" id="MobiDB-lite"/>
    </source>
</evidence>
<sequence length="84" mass="9349">MDLTEYEGASPATDASATVEHVTHHRRWSPKRESRDDCPNCGEEFELADRHVLVTLTRGNADAGERHYFCDAACVGEWLNGDAT</sequence>
<reference evidence="2 3" key="1">
    <citation type="journal article" date="2019" name="Int. J. Syst. Evol. Microbiol.">
        <title>The Global Catalogue of Microorganisms (GCM) 10K type strain sequencing project: providing services to taxonomists for standard genome sequencing and annotation.</title>
        <authorList>
            <consortium name="The Broad Institute Genomics Platform"/>
            <consortium name="The Broad Institute Genome Sequencing Center for Infectious Disease"/>
            <person name="Wu L."/>
            <person name="Ma J."/>
        </authorList>
    </citation>
    <scope>NUCLEOTIDE SEQUENCE [LARGE SCALE GENOMIC DNA]</scope>
    <source>
        <strain evidence="2 3">CGMCC 1.12562</strain>
    </source>
</reference>
<accession>A0ABD5NI88</accession>
<name>A0ABD5NI88_9EURY</name>
<comment type="caution">
    <text evidence="2">The sequence shown here is derived from an EMBL/GenBank/DDBJ whole genome shotgun (WGS) entry which is preliminary data.</text>
</comment>
<organism evidence="2 3">
    <name type="scientific">Halobacterium litoreum</name>
    <dbReference type="NCBI Taxonomy" id="2039234"/>
    <lineage>
        <taxon>Archaea</taxon>
        <taxon>Methanobacteriati</taxon>
        <taxon>Methanobacteriota</taxon>
        <taxon>Stenosarchaea group</taxon>
        <taxon>Halobacteria</taxon>
        <taxon>Halobacteriales</taxon>
        <taxon>Halobacteriaceae</taxon>
        <taxon>Halobacterium</taxon>
    </lineage>
</organism>
<evidence type="ECO:0000313" key="3">
    <source>
        <dbReference type="Proteomes" id="UP001595660"/>
    </source>
</evidence>
<feature type="region of interest" description="Disordered" evidence="1">
    <location>
        <begin position="1"/>
        <end position="36"/>
    </location>
</feature>
<keyword evidence="3" id="KW-1185">Reference proteome</keyword>
<evidence type="ECO:0008006" key="4">
    <source>
        <dbReference type="Google" id="ProtNLM"/>
    </source>
</evidence>
<dbReference type="GeneID" id="69118195"/>
<dbReference type="AlphaFoldDB" id="A0ABD5NI88"/>